<dbReference type="Gene3D" id="1.25.40.10">
    <property type="entry name" value="Tetratricopeptide repeat domain"/>
    <property type="match status" value="1"/>
</dbReference>
<dbReference type="EMBL" id="SIRS01000003">
    <property type="protein sequence ID" value="TBN16628.1"/>
    <property type="molecule type" value="Genomic_DNA"/>
</dbReference>
<keyword evidence="4" id="KW-1185">Reference proteome</keyword>
<comment type="caution">
    <text evidence="3">The sequence shown here is derived from an EMBL/GenBank/DDBJ whole genome shotgun (WGS) entry which is preliminary data.</text>
</comment>
<feature type="repeat" description="TPR" evidence="1">
    <location>
        <begin position="336"/>
        <end position="369"/>
    </location>
</feature>
<dbReference type="Proteomes" id="UP000292372">
    <property type="component" value="Unassembled WGS sequence"/>
</dbReference>
<feature type="chain" id="PRO_5020245556" evidence="2">
    <location>
        <begin position="22"/>
        <end position="462"/>
    </location>
</feature>
<evidence type="ECO:0000313" key="3">
    <source>
        <dbReference type="EMBL" id="TBN16628.1"/>
    </source>
</evidence>
<dbReference type="SMART" id="SM00028">
    <property type="entry name" value="TPR"/>
    <property type="match status" value="2"/>
</dbReference>
<evidence type="ECO:0000313" key="4">
    <source>
        <dbReference type="Proteomes" id="UP000292372"/>
    </source>
</evidence>
<protein>
    <submittedName>
        <fullName evidence="3">Tetratricopeptide repeat protein</fullName>
    </submittedName>
</protein>
<accession>A0A4Q9FPN9</accession>
<dbReference type="SUPFAM" id="SSF48452">
    <property type="entry name" value="TPR-like"/>
    <property type="match status" value="1"/>
</dbReference>
<evidence type="ECO:0000256" key="1">
    <source>
        <dbReference type="PROSITE-ProRule" id="PRU00339"/>
    </source>
</evidence>
<dbReference type="InterPro" id="IPR019734">
    <property type="entry name" value="TPR_rpt"/>
</dbReference>
<proteinExistence type="predicted"/>
<dbReference type="AlphaFoldDB" id="A0A4Q9FPN9"/>
<keyword evidence="1" id="KW-0802">TPR repeat</keyword>
<sequence>MMKSIKLFFISLFAAITSIFSQDTSDECRTKLSIFHEHVKVENYNAAYKPWAFVKDSCPKLNIAIYTDGEKILKYKIANTSENEQKEFVEALIELLQMRIDNFPKKAPVGVFSSKKCQLMYDYRNLLQKNNTQLFDCFDATYKTDKATFTHPKSLYTYFSLVIDLYKEDKKSIQDVFDTYDAIIEKIQYEIKNYSENLNTLIQKEENGEVLTKNEKDKVKAYKSYLKNYDLISKNINTKLGILADCENLIPLYTKTFEANKNDSFWLKRAVSRMYHKECTEDPLYEKLVKAYDEVEPSADTKYFVATILVKKGKFKEAETYLKESYDLETDAFKKSRRANSNGALLKKLKRYSEARKYFRKALKLNPSSGSPYLAIAKMYAESAKNCGDTNFNKRAVYWLAAEQAKKALRLDPVLRNKASQLVERYNALAPSREEIFKCACSGKVIAIGCWINDKVVVPKIK</sequence>
<evidence type="ECO:0000256" key="2">
    <source>
        <dbReference type="SAM" id="SignalP"/>
    </source>
</evidence>
<name>A0A4Q9FPN9_9FLAO</name>
<keyword evidence="2" id="KW-0732">Signal</keyword>
<feature type="signal peptide" evidence="2">
    <location>
        <begin position="1"/>
        <end position="21"/>
    </location>
</feature>
<dbReference type="Pfam" id="PF00515">
    <property type="entry name" value="TPR_1"/>
    <property type="match status" value="1"/>
</dbReference>
<gene>
    <name evidence="3" type="ORF">EYD46_08310</name>
</gene>
<dbReference type="InterPro" id="IPR011990">
    <property type="entry name" value="TPR-like_helical_dom_sf"/>
</dbReference>
<dbReference type="PROSITE" id="PS50005">
    <property type="entry name" value="TPR"/>
    <property type="match status" value="1"/>
</dbReference>
<organism evidence="3 4">
    <name type="scientific">Hyunsoonleella pacifica</name>
    <dbReference type="NCBI Taxonomy" id="1080224"/>
    <lineage>
        <taxon>Bacteria</taxon>
        <taxon>Pseudomonadati</taxon>
        <taxon>Bacteroidota</taxon>
        <taxon>Flavobacteriia</taxon>
        <taxon>Flavobacteriales</taxon>
        <taxon>Flavobacteriaceae</taxon>
    </lineage>
</organism>
<dbReference type="OrthoDB" id="1522899at2"/>
<reference evidence="3 4" key="1">
    <citation type="journal article" date="2015" name="Int. J. Syst. Evol. Microbiol.">
        <title>Hyunsoonleella pacifica sp. nov., isolated from seawater of South Pacific Gyre.</title>
        <authorList>
            <person name="Gao X."/>
            <person name="Zhang Z."/>
            <person name="Dai X."/>
            <person name="Zhang X.H."/>
        </authorList>
    </citation>
    <scope>NUCLEOTIDE SEQUENCE [LARGE SCALE GENOMIC DNA]</scope>
    <source>
        <strain evidence="3 4">SW033</strain>
    </source>
</reference>